<sequence length="389" mass="40928">MVTANGTTNGTNGHAKIRYARLLFAYRLEMSGIDKILYSPLTPGVYAPIPTFFLEGTEELDVPTFKKHIIHLARAGMGILVSGSMGEAHHLTPEERIVLIHAAREALDSIGHNTTPVIAGTGIGSTKGTIELTRQAAEAGADYSIVIASGYYAGALNSEALTRFFLDVAAASPIPVIVYNYPGASGGIDLDSDTIEKIAAEAPNTCGVKLTCGNVGKLTRIAATTAVPSFEKLHPRKNNDAPFLVLGGFADFILPSAFARAHGAISGLGNFAPYTLARLTRLSFEAVTNPSVLAEAQHLQDIVARADRTIAVTGIAGTKDLLERAFGYGGAPRLPLVRATKEAGAKLWDHPHVVAIREKEAELSASASKTSSKASVPSEVHAQPVVISA</sequence>
<evidence type="ECO:0000256" key="1">
    <source>
        <dbReference type="ARBA" id="ARBA00023239"/>
    </source>
</evidence>
<evidence type="ECO:0008006" key="5">
    <source>
        <dbReference type="Google" id="ProtNLM"/>
    </source>
</evidence>
<dbReference type="InterPro" id="IPR002220">
    <property type="entry name" value="DapA-like"/>
</dbReference>
<evidence type="ECO:0000313" key="4">
    <source>
        <dbReference type="Proteomes" id="UP000663826"/>
    </source>
</evidence>
<dbReference type="Pfam" id="PF00701">
    <property type="entry name" value="DHDPS"/>
    <property type="match status" value="1"/>
</dbReference>
<dbReference type="SMART" id="SM01130">
    <property type="entry name" value="DHDPS"/>
    <property type="match status" value="1"/>
</dbReference>
<dbReference type="GO" id="GO:0008840">
    <property type="term" value="F:4-hydroxy-tetrahydrodipicolinate synthase activity"/>
    <property type="evidence" value="ECO:0007669"/>
    <property type="project" value="TreeGrafter"/>
</dbReference>
<organism evidence="3 4">
    <name type="scientific">Rhizoctonia solani</name>
    <dbReference type="NCBI Taxonomy" id="456999"/>
    <lineage>
        <taxon>Eukaryota</taxon>
        <taxon>Fungi</taxon>
        <taxon>Dikarya</taxon>
        <taxon>Basidiomycota</taxon>
        <taxon>Agaricomycotina</taxon>
        <taxon>Agaricomycetes</taxon>
        <taxon>Cantharellales</taxon>
        <taxon>Ceratobasidiaceae</taxon>
        <taxon>Rhizoctonia</taxon>
    </lineage>
</organism>
<dbReference type="SUPFAM" id="SSF51569">
    <property type="entry name" value="Aldolase"/>
    <property type="match status" value="1"/>
</dbReference>
<dbReference type="PRINTS" id="PR00146">
    <property type="entry name" value="DHPICSNTHASE"/>
</dbReference>
<comment type="caution">
    <text evidence="3">The sequence shown here is derived from an EMBL/GenBank/DDBJ whole genome shotgun (WGS) entry which is preliminary data.</text>
</comment>
<dbReference type="Gene3D" id="3.20.20.70">
    <property type="entry name" value="Aldolase class I"/>
    <property type="match status" value="1"/>
</dbReference>
<evidence type="ECO:0000313" key="3">
    <source>
        <dbReference type="EMBL" id="CAE6419126.1"/>
    </source>
</evidence>
<evidence type="ECO:0000256" key="2">
    <source>
        <dbReference type="SAM" id="MobiDB-lite"/>
    </source>
</evidence>
<feature type="region of interest" description="Disordered" evidence="2">
    <location>
        <begin position="367"/>
        <end position="389"/>
    </location>
</feature>
<dbReference type="AlphaFoldDB" id="A0A8H2XB44"/>
<gene>
    <name evidence="3" type="ORF">RDB_LOCUS46277</name>
</gene>
<accession>A0A8H2XB44</accession>
<feature type="compositionally biased region" description="Low complexity" evidence="2">
    <location>
        <begin position="367"/>
        <end position="379"/>
    </location>
</feature>
<name>A0A8H2XB44_9AGAM</name>
<dbReference type="EMBL" id="CAJMWQ010000976">
    <property type="protein sequence ID" value="CAE6419126.1"/>
    <property type="molecule type" value="Genomic_DNA"/>
</dbReference>
<dbReference type="Proteomes" id="UP000663826">
    <property type="component" value="Unassembled WGS sequence"/>
</dbReference>
<proteinExistence type="predicted"/>
<protein>
    <recommendedName>
        <fullName evidence="5">4-hydroxy-2-oxoglutarate aldolase, mitochondrial</fullName>
    </recommendedName>
</protein>
<keyword evidence="1" id="KW-0456">Lyase</keyword>
<dbReference type="InterPro" id="IPR013785">
    <property type="entry name" value="Aldolase_TIM"/>
</dbReference>
<dbReference type="PANTHER" id="PTHR12128">
    <property type="entry name" value="DIHYDRODIPICOLINATE SYNTHASE"/>
    <property type="match status" value="1"/>
</dbReference>
<reference evidence="3" key="1">
    <citation type="submission" date="2021-01" db="EMBL/GenBank/DDBJ databases">
        <authorList>
            <person name="Kaushik A."/>
        </authorList>
    </citation>
    <scope>NUCLEOTIDE SEQUENCE</scope>
    <source>
        <strain evidence="3">AG1-1B</strain>
    </source>
</reference>
<dbReference type="CDD" id="cd00408">
    <property type="entry name" value="DHDPS-like"/>
    <property type="match status" value="1"/>
</dbReference>
<dbReference type="PANTHER" id="PTHR12128:SF66">
    <property type="entry name" value="4-HYDROXY-2-OXOGLUTARATE ALDOLASE, MITOCHONDRIAL"/>
    <property type="match status" value="1"/>
</dbReference>